<evidence type="ECO:0000313" key="4">
    <source>
        <dbReference type="Proteomes" id="UP000557688"/>
    </source>
</evidence>
<accession>A0A839V0R3</accession>
<evidence type="ECO:0000313" key="2">
    <source>
        <dbReference type="EMBL" id="MBB3175606.1"/>
    </source>
</evidence>
<dbReference type="RefSeq" id="WP_176622144.1">
    <property type="nucleotide sequence ID" value="NZ_JABXXQ010000036.1"/>
</dbReference>
<evidence type="ECO:0000313" key="5">
    <source>
        <dbReference type="Proteomes" id="UP000565205"/>
    </source>
</evidence>
<dbReference type="InterPro" id="IPR046025">
    <property type="entry name" value="DUF5983"/>
</dbReference>
<reference evidence="3 5" key="1">
    <citation type="submission" date="2020-06" db="EMBL/GenBank/DDBJ databases">
        <title>Description of novel acetic acid bacteria.</title>
        <authorList>
            <person name="Sombolestani A."/>
        </authorList>
    </citation>
    <scope>NUCLEOTIDE SEQUENCE [LARGE SCALE GENOMIC DNA]</scope>
    <source>
        <strain evidence="3 5">LMG 26838</strain>
    </source>
</reference>
<feature type="domain" description="DUF5983" evidence="1">
    <location>
        <begin position="7"/>
        <end position="90"/>
    </location>
</feature>
<evidence type="ECO:0000259" key="1">
    <source>
        <dbReference type="Pfam" id="PF19419"/>
    </source>
</evidence>
<comment type="caution">
    <text evidence="2">The sequence shown here is derived from an EMBL/GenBank/DDBJ whole genome shotgun (WGS) entry which is preliminary data.</text>
</comment>
<keyword evidence="4" id="KW-1185">Reference proteome</keyword>
<reference evidence="2 4" key="2">
    <citation type="submission" date="2020-08" db="EMBL/GenBank/DDBJ databases">
        <title>Genomic Encyclopedia of Type Strains, Phase III (KMG-III): the genomes of soil and plant-associated and newly described type strains.</title>
        <authorList>
            <person name="Whitman W."/>
        </authorList>
    </citation>
    <scope>NUCLEOTIDE SEQUENCE [LARGE SCALE GENOMIC DNA]</scope>
    <source>
        <strain evidence="2 4">CECT 8088</strain>
    </source>
</reference>
<protein>
    <recommendedName>
        <fullName evidence="1">DUF5983 domain-containing protein</fullName>
    </recommendedName>
</protein>
<dbReference type="EMBL" id="JACHXV010000055">
    <property type="protein sequence ID" value="MBB3175606.1"/>
    <property type="molecule type" value="Genomic_DNA"/>
</dbReference>
<dbReference type="Proteomes" id="UP000557688">
    <property type="component" value="Unassembled WGS sequence"/>
</dbReference>
<dbReference type="Pfam" id="PF19419">
    <property type="entry name" value="DUF5983"/>
    <property type="match status" value="1"/>
</dbReference>
<gene>
    <name evidence="2" type="ORF">FHR90_003468</name>
    <name evidence="3" type="ORF">HUK83_03615</name>
</gene>
<sequence>MGTVRRFLDLSTAHLCPATRTLLEQRPDIVSMSGRFGWLMHVPEDGDGREDLAACAELRPVYALARSEGCDFVLFDADALADDRLELFDDDP</sequence>
<evidence type="ECO:0000313" key="3">
    <source>
        <dbReference type="EMBL" id="NVN29427.1"/>
    </source>
</evidence>
<dbReference type="AlphaFoldDB" id="A0A839V0R3"/>
<dbReference type="Proteomes" id="UP000565205">
    <property type="component" value="Unassembled WGS sequence"/>
</dbReference>
<proteinExistence type="predicted"/>
<name>A0A839V0R3_9PROT</name>
<dbReference type="EMBL" id="JABXXQ010000036">
    <property type="protein sequence ID" value="NVN29427.1"/>
    <property type="molecule type" value="Genomic_DNA"/>
</dbReference>
<organism evidence="2 4">
    <name type="scientific">Endobacter medicaginis</name>
    <dbReference type="NCBI Taxonomy" id="1181271"/>
    <lineage>
        <taxon>Bacteria</taxon>
        <taxon>Pseudomonadati</taxon>
        <taxon>Pseudomonadota</taxon>
        <taxon>Alphaproteobacteria</taxon>
        <taxon>Acetobacterales</taxon>
        <taxon>Acetobacteraceae</taxon>
        <taxon>Endobacter</taxon>
    </lineage>
</organism>